<gene>
    <name evidence="2" type="ORF">BV133_2846</name>
    <name evidence="3" type="ORF">BVIRIDIS_13430</name>
</gene>
<reference evidence="2" key="1">
    <citation type="journal article" date="2015" name="Genome Announc.">
        <title>Complete Genome Sequence of the Bacteriochlorophyll b-Producing Photosynthetic Bacterium Blastochloris viridis.</title>
        <authorList>
            <person name="Tsukatani Y."/>
            <person name="Hirose Y."/>
            <person name="Harada J."/>
            <person name="Misawa N."/>
            <person name="Mori K."/>
            <person name="Inoue K."/>
            <person name="Tamiaki H."/>
        </authorList>
    </citation>
    <scope>NUCLEOTIDE SEQUENCE [LARGE SCALE GENOMIC DNA]</scope>
    <source>
        <strain evidence="2">DSM 133</strain>
    </source>
</reference>
<dbReference type="PATRIC" id="fig|1079.6.peg.1963"/>
<dbReference type="RefSeq" id="WP_055037407.1">
    <property type="nucleotide sequence ID" value="NZ_AP014854.2"/>
</dbReference>
<sequence length="259" mass="27936">MVRRRAIPVERYSQLAIWSQRLALFSLPVVALGILMSRLGLVETVAALGVFAAGVAVAALAVLVALAALAAIWNDGYRGLGRAVAGLMIGLLVVVGPAAMAAFAYRLPAIHDVTTDLNEPPSIIAGAVARSPDANPPNYPGPETAALQRAGYPDLKPLLKDWPPEQAFQAARDAIEKRRWRVLDQVAPRPGRDGRIEAVVRTLVFGFRDDVVVRIRATAEGSRIDVRSASRIGLHDLGANARRIKSLLADIDEWQPPRR</sequence>
<evidence type="ECO:0000313" key="2">
    <source>
        <dbReference type="EMBL" id="BAS00440.1"/>
    </source>
</evidence>
<dbReference type="EMBL" id="LN907867">
    <property type="protein sequence ID" value="CUU42334.1"/>
    <property type="molecule type" value="Genomic_DNA"/>
</dbReference>
<dbReference type="STRING" id="1079.BVIR_1898"/>
<keyword evidence="1" id="KW-0812">Transmembrane</keyword>
<name>A0A0H5BH44_BLAVI</name>
<feature type="transmembrane region" description="Helical" evidence="1">
    <location>
        <begin position="84"/>
        <end position="105"/>
    </location>
</feature>
<accession>A0A0H5BH44</accession>
<keyword evidence="4" id="KW-1185">Reference proteome</keyword>
<organism evidence="3 4">
    <name type="scientific">Blastochloris viridis</name>
    <name type="common">Rhodopseudomonas viridis</name>
    <dbReference type="NCBI Taxonomy" id="1079"/>
    <lineage>
        <taxon>Bacteria</taxon>
        <taxon>Pseudomonadati</taxon>
        <taxon>Pseudomonadota</taxon>
        <taxon>Alphaproteobacteria</taxon>
        <taxon>Hyphomicrobiales</taxon>
        <taxon>Blastochloridaceae</taxon>
        <taxon>Blastochloris</taxon>
    </lineage>
</organism>
<proteinExistence type="predicted"/>
<evidence type="ECO:0000313" key="4">
    <source>
        <dbReference type="Proteomes" id="UP000065734"/>
    </source>
</evidence>
<dbReference type="OrthoDB" id="1523552at2"/>
<dbReference type="InterPro" id="IPR010865">
    <property type="entry name" value="DUF1499"/>
</dbReference>
<dbReference type="Proteomes" id="UP000065734">
    <property type="component" value="Chromosome I"/>
</dbReference>
<feature type="transmembrane region" description="Helical" evidence="1">
    <location>
        <begin position="21"/>
        <end position="41"/>
    </location>
</feature>
<dbReference type="KEGG" id="bvr:BVIR_1898"/>
<dbReference type="AlphaFoldDB" id="A0A0H5BH44"/>
<dbReference type="EMBL" id="AP014854">
    <property type="protein sequence ID" value="BAS00440.1"/>
    <property type="molecule type" value="Genomic_DNA"/>
</dbReference>
<feature type="transmembrane region" description="Helical" evidence="1">
    <location>
        <begin position="47"/>
        <end position="72"/>
    </location>
</feature>
<protein>
    <recommendedName>
        <fullName evidence="5">DUF1499 domain-containing protein</fullName>
    </recommendedName>
</protein>
<evidence type="ECO:0000256" key="1">
    <source>
        <dbReference type="SAM" id="Phobius"/>
    </source>
</evidence>
<dbReference type="Pfam" id="PF07386">
    <property type="entry name" value="DUF1499"/>
    <property type="match status" value="1"/>
</dbReference>
<reference evidence="4" key="3">
    <citation type="journal article" date="2016" name="Genome Announc.">
        <title>Revised genome sequence of the purple photosynthetic bacterium Blastochloris viridis.</title>
        <authorList>
            <person name="Liu L.N."/>
            <person name="Faulkner M."/>
            <person name="Liu X."/>
            <person name="Huang F."/>
            <person name="Darby A.C."/>
            <person name="Hall N."/>
        </authorList>
    </citation>
    <scope>NUCLEOTIDE SEQUENCE [LARGE SCALE GENOMIC DNA]</scope>
    <source>
        <strain evidence="4">ATCC 19567 / DSM 133 / F</strain>
    </source>
</reference>
<reference evidence="3" key="2">
    <citation type="submission" date="2015-11" db="EMBL/GenBank/DDBJ databases">
        <authorList>
            <person name="Zhang Y."/>
            <person name="Guo Z."/>
        </authorList>
    </citation>
    <scope>NUCLEOTIDE SEQUENCE</scope>
    <source>
        <strain evidence="3">1</strain>
    </source>
</reference>
<keyword evidence="1" id="KW-0472">Membrane</keyword>
<evidence type="ECO:0008006" key="5">
    <source>
        <dbReference type="Google" id="ProtNLM"/>
    </source>
</evidence>
<keyword evidence="1" id="KW-1133">Transmembrane helix</keyword>
<evidence type="ECO:0000313" key="3">
    <source>
        <dbReference type="EMBL" id="CUU42334.1"/>
    </source>
</evidence>